<dbReference type="AlphaFoldDB" id="A0A9D1DXX9"/>
<dbReference type="Pfam" id="PF02576">
    <property type="entry name" value="RimP_N"/>
    <property type="match status" value="1"/>
</dbReference>
<evidence type="ECO:0000313" key="6">
    <source>
        <dbReference type="Proteomes" id="UP000824241"/>
    </source>
</evidence>
<dbReference type="SUPFAM" id="SSF75420">
    <property type="entry name" value="YhbC-like, N-terminal domain"/>
    <property type="match status" value="1"/>
</dbReference>
<reference evidence="5" key="1">
    <citation type="submission" date="2020-10" db="EMBL/GenBank/DDBJ databases">
        <authorList>
            <person name="Gilroy R."/>
        </authorList>
    </citation>
    <scope>NUCLEOTIDE SEQUENCE</scope>
    <source>
        <strain evidence="5">CHK189-12415</strain>
    </source>
</reference>
<dbReference type="InterPro" id="IPR035956">
    <property type="entry name" value="RimP_N_sf"/>
</dbReference>
<dbReference type="GO" id="GO:0005829">
    <property type="term" value="C:cytosol"/>
    <property type="evidence" value="ECO:0007669"/>
    <property type="project" value="TreeGrafter"/>
</dbReference>
<evidence type="ECO:0000313" key="5">
    <source>
        <dbReference type="EMBL" id="HIR61047.1"/>
    </source>
</evidence>
<evidence type="ECO:0000256" key="1">
    <source>
        <dbReference type="ARBA" id="ARBA00022490"/>
    </source>
</evidence>
<dbReference type="InterPro" id="IPR028989">
    <property type="entry name" value="RimP_N"/>
</dbReference>
<dbReference type="EMBL" id="DVHA01000183">
    <property type="protein sequence ID" value="HIR61047.1"/>
    <property type="molecule type" value="Genomic_DNA"/>
</dbReference>
<name>A0A9D1DXX9_9FIRM</name>
<organism evidence="5 6">
    <name type="scientific">Candidatus Faecivivens stercoravium</name>
    <dbReference type="NCBI Taxonomy" id="2840803"/>
    <lineage>
        <taxon>Bacteria</taxon>
        <taxon>Bacillati</taxon>
        <taxon>Bacillota</taxon>
        <taxon>Clostridia</taxon>
        <taxon>Eubacteriales</taxon>
        <taxon>Oscillospiraceae</taxon>
        <taxon>Oscillospiraceae incertae sedis</taxon>
        <taxon>Candidatus Faecivivens</taxon>
    </lineage>
</organism>
<proteinExistence type="inferred from homology"/>
<dbReference type="Gene3D" id="3.30.300.70">
    <property type="entry name" value="RimP-like superfamily, N-terminal"/>
    <property type="match status" value="1"/>
</dbReference>
<dbReference type="FunFam" id="3.30.300.70:FF:000001">
    <property type="entry name" value="Ribosome maturation factor RimP"/>
    <property type="match status" value="1"/>
</dbReference>
<dbReference type="PANTHER" id="PTHR33867:SF1">
    <property type="entry name" value="RIBOSOME MATURATION FACTOR RIMP"/>
    <property type="match status" value="1"/>
</dbReference>
<evidence type="ECO:0000259" key="4">
    <source>
        <dbReference type="Pfam" id="PF02576"/>
    </source>
</evidence>
<dbReference type="PANTHER" id="PTHR33867">
    <property type="entry name" value="RIBOSOME MATURATION FACTOR RIMP"/>
    <property type="match status" value="1"/>
</dbReference>
<comment type="subcellular location">
    <subcellularLocation>
        <location evidence="3">Cytoplasm</location>
    </subcellularLocation>
</comment>
<accession>A0A9D1DXX9</accession>
<evidence type="ECO:0000256" key="3">
    <source>
        <dbReference type="HAMAP-Rule" id="MF_01077"/>
    </source>
</evidence>
<dbReference type="GO" id="GO:0000028">
    <property type="term" value="P:ribosomal small subunit assembly"/>
    <property type="evidence" value="ECO:0007669"/>
    <property type="project" value="TreeGrafter"/>
</dbReference>
<dbReference type="HAMAP" id="MF_01077">
    <property type="entry name" value="RimP"/>
    <property type="match status" value="1"/>
</dbReference>
<comment type="caution">
    <text evidence="5">The sequence shown here is derived from an EMBL/GenBank/DDBJ whole genome shotgun (WGS) entry which is preliminary data.</text>
</comment>
<gene>
    <name evidence="3" type="primary">rimP</name>
    <name evidence="5" type="ORF">IAB37_05680</name>
</gene>
<keyword evidence="2 3" id="KW-0690">Ribosome biogenesis</keyword>
<dbReference type="Proteomes" id="UP000824241">
    <property type="component" value="Unassembled WGS sequence"/>
</dbReference>
<comment type="function">
    <text evidence="3">Required for maturation of 30S ribosomal subunits.</text>
</comment>
<comment type="similarity">
    <text evidence="3">Belongs to the RimP family.</text>
</comment>
<keyword evidence="1 3" id="KW-0963">Cytoplasm</keyword>
<dbReference type="InterPro" id="IPR003728">
    <property type="entry name" value="Ribosome_maturation_RimP"/>
</dbReference>
<sequence>MNKNQIIKTVWEMAEPVTEQLGLTLWDVQFVKEGATWSLRIVIDREGGVDMDACEAVSRALDPMLDEADPIDESYVLEVWSAGYDRDLTRDFHFEASLGMPVTVGLFAPEKGEKEPVMTLKGYTGKTVICTDSDGEDHEYELKSLRFIRRKDEIDFSGGYGPKADETE</sequence>
<protein>
    <recommendedName>
        <fullName evidence="3">Ribosome maturation factor RimP</fullName>
    </recommendedName>
</protein>
<reference evidence="5" key="2">
    <citation type="journal article" date="2021" name="PeerJ">
        <title>Extensive microbial diversity within the chicken gut microbiome revealed by metagenomics and culture.</title>
        <authorList>
            <person name="Gilroy R."/>
            <person name="Ravi A."/>
            <person name="Getino M."/>
            <person name="Pursley I."/>
            <person name="Horton D.L."/>
            <person name="Alikhan N.F."/>
            <person name="Baker D."/>
            <person name="Gharbi K."/>
            <person name="Hall N."/>
            <person name="Watson M."/>
            <person name="Adriaenssens E.M."/>
            <person name="Foster-Nyarko E."/>
            <person name="Jarju S."/>
            <person name="Secka A."/>
            <person name="Antonio M."/>
            <person name="Oren A."/>
            <person name="Chaudhuri R.R."/>
            <person name="La Ragione R."/>
            <person name="Hildebrand F."/>
            <person name="Pallen M.J."/>
        </authorList>
    </citation>
    <scope>NUCLEOTIDE SEQUENCE</scope>
    <source>
        <strain evidence="5">CHK189-12415</strain>
    </source>
</reference>
<feature type="domain" description="Ribosome maturation factor RimP N-terminal" evidence="4">
    <location>
        <begin position="13"/>
        <end position="85"/>
    </location>
</feature>
<dbReference type="GO" id="GO:0006412">
    <property type="term" value="P:translation"/>
    <property type="evidence" value="ECO:0007669"/>
    <property type="project" value="TreeGrafter"/>
</dbReference>
<evidence type="ECO:0000256" key="2">
    <source>
        <dbReference type="ARBA" id="ARBA00022517"/>
    </source>
</evidence>